<dbReference type="Proteomes" id="UP001159363">
    <property type="component" value="Chromosome 7"/>
</dbReference>
<dbReference type="InterPro" id="IPR039537">
    <property type="entry name" value="Retrotran_Ty1/copia-like"/>
</dbReference>
<name>A0ABQ9GXE3_9NEOP</name>
<proteinExistence type="predicted"/>
<dbReference type="Gene3D" id="3.30.420.10">
    <property type="entry name" value="Ribonuclease H-like superfamily/Ribonuclease H"/>
    <property type="match status" value="1"/>
</dbReference>
<dbReference type="InterPro" id="IPR036397">
    <property type="entry name" value="RNaseH_sf"/>
</dbReference>
<dbReference type="InterPro" id="IPR012337">
    <property type="entry name" value="RNaseH-like_sf"/>
</dbReference>
<accession>A0ABQ9GXE3</accession>
<organism evidence="2 3">
    <name type="scientific">Dryococelus australis</name>
    <dbReference type="NCBI Taxonomy" id="614101"/>
    <lineage>
        <taxon>Eukaryota</taxon>
        <taxon>Metazoa</taxon>
        <taxon>Ecdysozoa</taxon>
        <taxon>Arthropoda</taxon>
        <taxon>Hexapoda</taxon>
        <taxon>Insecta</taxon>
        <taxon>Pterygota</taxon>
        <taxon>Neoptera</taxon>
        <taxon>Polyneoptera</taxon>
        <taxon>Phasmatodea</taxon>
        <taxon>Verophasmatodea</taxon>
        <taxon>Anareolatae</taxon>
        <taxon>Phasmatidae</taxon>
        <taxon>Eurycanthinae</taxon>
        <taxon>Dryococelus</taxon>
    </lineage>
</organism>
<dbReference type="PROSITE" id="PS50994">
    <property type="entry name" value="INTEGRASE"/>
    <property type="match status" value="1"/>
</dbReference>
<dbReference type="PANTHER" id="PTHR42648:SF18">
    <property type="entry name" value="RETROTRANSPOSON, UNCLASSIFIED-LIKE PROTEIN"/>
    <property type="match status" value="1"/>
</dbReference>
<evidence type="ECO:0000259" key="1">
    <source>
        <dbReference type="PROSITE" id="PS50994"/>
    </source>
</evidence>
<dbReference type="SUPFAM" id="SSF53098">
    <property type="entry name" value="Ribonuclease H-like"/>
    <property type="match status" value="1"/>
</dbReference>
<comment type="caution">
    <text evidence="2">The sequence shown here is derived from an EMBL/GenBank/DDBJ whole genome shotgun (WGS) entry which is preliminary data.</text>
</comment>
<evidence type="ECO:0000313" key="2">
    <source>
        <dbReference type="EMBL" id="KAJ8876694.1"/>
    </source>
</evidence>
<feature type="domain" description="Integrase catalytic" evidence="1">
    <location>
        <begin position="16"/>
        <end position="137"/>
    </location>
</feature>
<keyword evidence="3" id="KW-1185">Reference proteome</keyword>
<sequence>MLRSDSGHWTQRIDMAYPMPINPIWPPLLCPRKRSPQITSEGLKSAFRGDRFCNWRVGAFSRGKTGDFQDCYVHYKNLVQNQSVKKMKEILCDNGREYINKDVYRFVKEEGIYSKPVPTYIYELNGVTERYNKTIMDPARCLISEPMFNKRFRMKDLGKVKQCLAICIKYCPDDKKICLSQVKYFKSHAKKSYVKDSWIISTPMESNLKLESADKGN</sequence>
<dbReference type="InterPro" id="IPR001584">
    <property type="entry name" value="Integrase_cat-core"/>
</dbReference>
<reference evidence="2 3" key="1">
    <citation type="submission" date="2023-02" db="EMBL/GenBank/DDBJ databases">
        <title>LHISI_Scaffold_Assembly.</title>
        <authorList>
            <person name="Stuart O.P."/>
            <person name="Cleave R."/>
            <person name="Magrath M.J.L."/>
            <person name="Mikheyev A.S."/>
        </authorList>
    </citation>
    <scope>NUCLEOTIDE SEQUENCE [LARGE SCALE GENOMIC DNA]</scope>
    <source>
        <strain evidence="2">Daus_M_001</strain>
        <tissue evidence="2">Leg muscle</tissue>
    </source>
</reference>
<protein>
    <recommendedName>
        <fullName evidence="1">Integrase catalytic domain-containing protein</fullName>
    </recommendedName>
</protein>
<dbReference type="PANTHER" id="PTHR42648">
    <property type="entry name" value="TRANSPOSASE, PUTATIVE-RELATED"/>
    <property type="match status" value="1"/>
</dbReference>
<dbReference type="EMBL" id="JARBHB010000008">
    <property type="protein sequence ID" value="KAJ8876694.1"/>
    <property type="molecule type" value="Genomic_DNA"/>
</dbReference>
<gene>
    <name evidence="2" type="ORF">PR048_021141</name>
</gene>
<evidence type="ECO:0000313" key="3">
    <source>
        <dbReference type="Proteomes" id="UP001159363"/>
    </source>
</evidence>